<evidence type="ECO:0000256" key="1">
    <source>
        <dbReference type="ARBA" id="ARBA00004459"/>
    </source>
</evidence>
<evidence type="ECO:0000256" key="12">
    <source>
        <dbReference type="ARBA" id="ARBA00023288"/>
    </source>
</evidence>
<evidence type="ECO:0000256" key="13">
    <source>
        <dbReference type="SAM" id="SignalP"/>
    </source>
</evidence>
<feature type="chain" id="PRO_5045124852" description="Outer-membrane lipoprotein LolB" evidence="13">
    <location>
        <begin position="22"/>
        <end position="199"/>
    </location>
</feature>
<keyword evidence="7" id="KW-0653">Protein transport</keyword>
<dbReference type="InterPro" id="IPR029046">
    <property type="entry name" value="LolA/LolB/LppX"/>
</dbReference>
<sequence>MHLIKPMLLSMLLLTSACSVIPVNPSSGSMLTTQAASSYQQQISLSGKLFIRYEQNGKAQQLPGNFDWKQNAQNLVIDLYNPLGQTIARITQTAQSAMLEQQDKLPLQADNLEQLLQDSLHFPLPVSGLRYWLQGQIRQADGQLNALSANDQVVETDGWKIRYASWHQPGSPKRIELSRYTAEAGQVSLQIILEAPTSP</sequence>
<dbReference type="CDD" id="cd16326">
    <property type="entry name" value="LolB"/>
    <property type="match status" value="1"/>
</dbReference>
<keyword evidence="10" id="KW-0143">Chaperone</keyword>
<keyword evidence="5" id="KW-0813">Transport</keyword>
<evidence type="ECO:0000256" key="10">
    <source>
        <dbReference type="ARBA" id="ARBA00023186"/>
    </source>
</evidence>
<evidence type="ECO:0000313" key="14">
    <source>
        <dbReference type="EMBL" id="MBC3933147.1"/>
    </source>
</evidence>
<dbReference type="Pfam" id="PF03550">
    <property type="entry name" value="LolB"/>
    <property type="match status" value="1"/>
</dbReference>
<keyword evidence="6 13" id="KW-0732">Signal</keyword>
<name>A0ABR7A902_9BURK</name>
<proteinExistence type="inferred from homology"/>
<dbReference type="SUPFAM" id="SSF89392">
    <property type="entry name" value="Prokaryotic lipoproteins and lipoprotein localization factors"/>
    <property type="match status" value="1"/>
</dbReference>
<dbReference type="InterPro" id="IPR004565">
    <property type="entry name" value="OM_lipoprot_LolB"/>
</dbReference>
<evidence type="ECO:0000256" key="8">
    <source>
        <dbReference type="ARBA" id="ARBA00023136"/>
    </source>
</evidence>
<protein>
    <recommendedName>
        <fullName evidence="4">Outer-membrane lipoprotein LolB</fullName>
    </recommendedName>
</protein>
<accession>A0ABR7A902</accession>
<evidence type="ECO:0000313" key="15">
    <source>
        <dbReference type="Proteomes" id="UP000654304"/>
    </source>
</evidence>
<evidence type="ECO:0000256" key="2">
    <source>
        <dbReference type="ARBA" id="ARBA00009696"/>
    </source>
</evidence>
<dbReference type="Gene3D" id="2.50.20.10">
    <property type="entry name" value="Lipoprotein localisation LolA/LolB/LppX"/>
    <property type="match status" value="1"/>
</dbReference>
<feature type="signal peptide" evidence="13">
    <location>
        <begin position="1"/>
        <end position="21"/>
    </location>
</feature>
<keyword evidence="9" id="KW-0564">Palmitate</keyword>
<comment type="subunit">
    <text evidence="3">Monomer.</text>
</comment>
<evidence type="ECO:0000256" key="3">
    <source>
        <dbReference type="ARBA" id="ARBA00011245"/>
    </source>
</evidence>
<gene>
    <name evidence="14" type="primary">lolB</name>
    <name evidence="14" type="ORF">H8K43_15820</name>
</gene>
<evidence type="ECO:0000256" key="4">
    <source>
        <dbReference type="ARBA" id="ARBA00016202"/>
    </source>
</evidence>
<dbReference type="Proteomes" id="UP000654304">
    <property type="component" value="Unassembled WGS sequence"/>
</dbReference>
<dbReference type="PROSITE" id="PS51257">
    <property type="entry name" value="PROKAR_LIPOPROTEIN"/>
    <property type="match status" value="1"/>
</dbReference>
<reference evidence="14 15" key="1">
    <citation type="submission" date="2020-08" db="EMBL/GenBank/DDBJ databases">
        <title>Novel species isolated from subtropical streams in China.</title>
        <authorList>
            <person name="Lu H."/>
        </authorList>
    </citation>
    <scope>NUCLEOTIDE SEQUENCE [LARGE SCALE GENOMIC DNA]</scope>
    <source>
        <strain evidence="14 15">CY22W</strain>
    </source>
</reference>
<dbReference type="NCBIfam" id="TIGR00548">
    <property type="entry name" value="lolB"/>
    <property type="match status" value="1"/>
</dbReference>
<dbReference type="EMBL" id="JACOGD010000008">
    <property type="protein sequence ID" value="MBC3933147.1"/>
    <property type="molecule type" value="Genomic_DNA"/>
</dbReference>
<evidence type="ECO:0000256" key="6">
    <source>
        <dbReference type="ARBA" id="ARBA00022729"/>
    </source>
</evidence>
<keyword evidence="15" id="KW-1185">Reference proteome</keyword>
<keyword evidence="12 14" id="KW-0449">Lipoprotein</keyword>
<keyword evidence="8" id="KW-0472">Membrane</keyword>
<comment type="caution">
    <text evidence="14">The sequence shown here is derived from an EMBL/GenBank/DDBJ whole genome shotgun (WGS) entry which is preliminary data.</text>
</comment>
<evidence type="ECO:0000256" key="9">
    <source>
        <dbReference type="ARBA" id="ARBA00023139"/>
    </source>
</evidence>
<dbReference type="RefSeq" id="WP_186904724.1">
    <property type="nucleotide sequence ID" value="NZ_JACOGD010000008.1"/>
</dbReference>
<evidence type="ECO:0000256" key="11">
    <source>
        <dbReference type="ARBA" id="ARBA00023237"/>
    </source>
</evidence>
<organism evidence="14 15">
    <name type="scientific">Undibacterium curvum</name>
    <dbReference type="NCBI Taxonomy" id="2762294"/>
    <lineage>
        <taxon>Bacteria</taxon>
        <taxon>Pseudomonadati</taxon>
        <taxon>Pseudomonadota</taxon>
        <taxon>Betaproteobacteria</taxon>
        <taxon>Burkholderiales</taxon>
        <taxon>Oxalobacteraceae</taxon>
        <taxon>Undibacterium</taxon>
    </lineage>
</organism>
<evidence type="ECO:0000256" key="7">
    <source>
        <dbReference type="ARBA" id="ARBA00022927"/>
    </source>
</evidence>
<comment type="subcellular location">
    <subcellularLocation>
        <location evidence="1">Cell outer membrane</location>
        <topology evidence="1">Lipid-anchor</topology>
    </subcellularLocation>
</comment>
<keyword evidence="11" id="KW-0998">Cell outer membrane</keyword>
<evidence type="ECO:0000256" key="5">
    <source>
        <dbReference type="ARBA" id="ARBA00022448"/>
    </source>
</evidence>
<comment type="similarity">
    <text evidence="2">Belongs to the LolB family.</text>
</comment>